<dbReference type="EMBL" id="BLLG01000004">
    <property type="protein sequence ID" value="GFH35454.1"/>
    <property type="molecule type" value="Genomic_DNA"/>
</dbReference>
<sequence length="79" mass="9309">MNQLVTAEEWRKIPGFPPTYEVSSWGQVRSLGPMARGRTLKTHIHKFTGFPQVRIYKDRQRQWWPVHELVSAAFPEEES</sequence>
<evidence type="ECO:0000313" key="2">
    <source>
        <dbReference type="EMBL" id="GFH35454.1"/>
    </source>
</evidence>
<keyword evidence="3" id="KW-1185">Reference proteome</keyword>
<reference evidence="2 3" key="1">
    <citation type="submission" date="2020-02" db="EMBL/GenBank/DDBJ databases">
        <title>Whole Genome Shotgun Sequence of Streptomyces sp. strain CWH03.</title>
        <authorList>
            <person name="Dohra H."/>
            <person name="Kodani S."/>
            <person name="Yamamura H."/>
        </authorList>
    </citation>
    <scope>NUCLEOTIDE SEQUENCE [LARGE SCALE GENOMIC DNA]</scope>
    <source>
        <strain evidence="2 3">CWH03</strain>
    </source>
</reference>
<dbReference type="RefSeq" id="WP_173263463.1">
    <property type="nucleotide sequence ID" value="NZ_BLLG01000004.1"/>
</dbReference>
<dbReference type="InterPro" id="IPR010902">
    <property type="entry name" value="NUMOD4"/>
</dbReference>
<evidence type="ECO:0000259" key="1">
    <source>
        <dbReference type="Pfam" id="PF07463"/>
    </source>
</evidence>
<name>A0A6A0AU94_9ACTN</name>
<dbReference type="AlphaFoldDB" id="A0A6A0AU94"/>
<proteinExistence type="predicted"/>
<dbReference type="Pfam" id="PF07463">
    <property type="entry name" value="NUMOD4"/>
    <property type="match status" value="1"/>
</dbReference>
<gene>
    <name evidence="2" type="ORF">SCWH03_16700</name>
</gene>
<dbReference type="GO" id="GO:0016788">
    <property type="term" value="F:hydrolase activity, acting on ester bonds"/>
    <property type="evidence" value="ECO:0007669"/>
    <property type="project" value="InterPro"/>
</dbReference>
<protein>
    <recommendedName>
        <fullName evidence="1">NUMOD4 domain-containing protein</fullName>
    </recommendedName>
</protein>
<organism evidence="2 3">
    <name type="scientific">Streptomyces pacificus</name>
    <dbReference type="NCBI Taxonomy" id="2705029"/>
    <lineage>
        <taxon>Bacteria</taxon>
        <taxon>Bacillati</taxon>
        <taxon>Actinomycetota</taxon>
        <taxon>Actinomycetes</taxon>
        <taxon>Kitasatosporales</taxon>
        <taxon>Streptomycetaceae</taxon>
        <taxon>Streptomyces</taxon>
    </lineage>
</organism>
<dbReference type="Gene3D" id="3.90.75.20">
    <property type="match status" value="1"/>
</dbReference>
<comment type="caution">
    <text evidence="2">The sequence shown here is derived from an EMBL/GenBank/DDBJ whole genome shotgun (WGS) entry which is preliminary data.</text>
</comment>
<dbReference type="Proteomes" id="UP000484988">
    <property type="component" value="Unassembled WGS sequence"/>
</dbReference>
<accession>A0A6A0AU94</accession>
<dbReference type="InterPro" id="IPR044925">
    <property type="entry name" value="His-Me_finger_sf"/>
</dbReference>
<dbReference type="SUPFAM" id="SSF54060">
    <property type="entry name" value="His-Me finger endonucleases"/>
    <property type="match status" value="1"/>
</dbReference>
<feature type="domain" description="NUMOD4" evidence="1">
    <location>
        <begin position="8"/>
        <end position="55"/>
    </location>
</feature>
<evidence type="ECO:0000313" key="3">
    <source>
        <dbReference type="Proteomes" id="UP000484988"/>
    </source>
</evidence>